<evidence type="ECO:0000313" key="3">
    <source>
        <dbReference type="EMBL" id="RRD24129.1"/>
    </source>
</evidence>
<proteinExistence type="predicted"/>
<keyword evidence="1" id="KW-0547">Nucleotide-binding</keyword>
<dbReference type="GO" id="GO:0046872">
    <property type="term" value="F:metal ion binding"/>
    <property type="evidence" value="ECO:0007669"/>
    <property type="project" value="InterPro"/>
</dbReference>
<keyword evidence="1" id="KW-0067">ATP-binding</keyword>
<dbReference type="Proteomes" id="UP000271272">
    <property type="component" value="Unassembled WGS sequence"/>
</dbReference>
<dbReference type="SUPFAM" id="SSF56059">
    <property type="entry name" value="Glutathione synthetase ATP-binding domain-like"/>
    <property type="match status" value="1"/>
</dbReference>
<feature type="domain" description="ATP-grasp" evidence="2">
    <location>
        <begin position="125"/>
        <end position="329"/>
    </location>
</feature>
<dbReference type="OrthoDB" id="5420347at2"/>
<accession>A0A3P1UQB3</accession>
<dbReference type="AlphaFoldDB" id="A0A3P1UQB3"/>
<comment type="caution">
    <text evidence="3">The sequence shown here is derived from an EMBL/GenBank/DDBJ whole genome shotgun (WGS) entry which is preliminary data.</text>
</comment>
<gene>
    <name evidence="3" type="ORF">EII10_11490</name>
</gene>
<evidence type="ECO:0000256" key="1">
    <source>
        <dbReference type="PROSITE-ProRule" id="PRU00409"/>
    </source>
</evidence>
<dbReference type="Gene3D" id="3.30.470.20">
    <property type="entry name" value="ATP-grasp fold, B domain"/>
    <property type="match status" value="1"/>
</dbReference>
<organism evidence="3 4">
    <name type="scientific">Actinomyces bowdenii</name>
    <dbReference type="NCBI Taxonomy" id="131109"/>
    <lineage>
        <taxon>Bacteria</taxon>
        <taxon>Bacillati</taxon>
        <taxon>Actinomycetota</taxon>
        <taxon>Actinomycetes</taxon>
        <taxon>Actinomycetales</taxon>
        <taxon>Actinomycetaceae</taxon>
        <taxon>Actinomyces</taxon>
    </lineage>
</organism>
<evidence type="ECO:0000259" key="2">
    <source>
        <dbReference type="PROSITE" id="PS50975"/>
    </source>
</evidence>
<protein>
    <submittedName>
        <fullName evidence="3">Carboxylate--amine ligase</fullName>
    </submittedName>
</protein>
<keyword evidence="4" id="KW-1185">Reference proteome</keyword>
<dbReference type="PROSITE" id="PS50975">
    <property type="entry name" value="ATP_GRASP"/>
    <property type="match status" value="1"/>
</dbReference>
<dbReference type="EMBL" id="RQZC01000028">
    <property type="protein sequence ID" value="RRD24129.1"/>
    <property type="molecule type" value="Genomic_DNA"/>
</dbReference>
<name>A0A3P1UQB3_9ACTO</name>
<dbReference type="GO" id="GO:0005524">
    <property type="term" value="F:ATP binding"/>
    <property type="evidence" value="ECO:0007669"/>
    <property type="project" value="UniProtKB-UniRule"/>
</dbReference>
<evidence type="ECO:0000313" key="4">
    <source>
        <dbReference type="Proteomes" id="UP000271272"/>
    </source>
</evidence>
<dbReference type="RefSeq" id="WP_124934624.1">
    <property type="nucleotide sequence ID" value="NZ_JAGFOU010000022.1"/>
</dbReference>
<reference evidence="3 4" key="1">
    <citation type="submission" date="2018-11" db="EMBL/GenBank/DDBJ databases">
        <title>Genomes From Bacteria Associated with the Canine Oral Cavity: a Test Case for Automated Genome-Based Taxonomic Assignment.</title>
        <authorList>
            <person name="Coil D.A."/>
            <person name="Jospin G."/>
            <person name="Darling A.E."/>
            <person name="Wallis C."/>
            <person name="Davis I.J."/>
            <person name="Harris S."/>
            <person name="Eisen J.A."/>
            <person name="Holcombe L.J."/>
            <person name="O'Flynn C."/>
        </authorList>
    </citation>
    <scope>NUCLEOTIDE SEQUENCE [LARGE SCALE GENOMIC DNA]</scope>
    <source>
        <strain evidence="3 4">OH5050</strain>
    </source>
</reference>
<dbReference type="GO" id="GO:0016874">
    <property type="term" value="F:ligase activity"/>
    <property type="evidence" value="ECO:0007669"/>
    <property type="project" value="UniProtKB-KW"/>
</dbReference>
<dbReference type="InterPro" id="IPR011761">
    <property type="entry name" value="ATP-grasp"/>
</dbReference>
<keyword evidence="3" id="KW-0436">Ligase</keyword>
<sequence>MAARFTHLLPVVLGGDIGAYALARQLHQATGARVRLVASEPIVAISRSSYIDVVTLPQGAGDDEAIALLRSLVEGRGERSAVLMANTDAAAALIASRRAELEPAYVLPFPDIEVLERVSDKASFSRLCAQVEVDTPREVVVDLADPQCRPPVEAAEHGLPFPLVAKAAIGSDYDQVSFPGKRKIWFIDDAEELAGMWRALQQAGYRSPFLLQEHIPGDDTAMRSVTVYMDSTGAMRLVASARVLLQDHAPSLIGNPVAMITEAFPGLWRATERLLVHAGYRGFANLDIKVDPRDGREVFFEVNPRIGRNSFYLTAAGANPMTIMLEDLVEDRRGPRTEVTRQVLYSLVPLRLLRRYLRDPGLRHRARALAPSAADPLRDPAERSLRRRATIELQRLNQYRKFARFYPAPSSHSSAPTH</sequence>